<comment type="caution">
    <text evidence="8">The sequence shown here is derived from an EMBL/GenBank/DDBJ whole genome shotgun (WGS) entry which is preliminary data.</text>
</comment>
<dbReference type="Proteomes" id="UP000291343">
    <property type="component" value="Unassembled WGS sequence"/>
</dbReference>
<evidence type="ECO:0000259" key="7">
    <source>
        <dbReference type="PROSITE" id="PS51225"/>
    </source>
</evidence>
<evidence type="ECO:0000256" key="3">
    <source>
        <dbReference type="ARBA" id="ARBA00022989"/>
    </source>
</evidence>
<reference evidence="8 9" key="1">
    <citation type="journal article" date="2017" name="Gigascience">
        <title>Genome sequence of the small brown planthopper, Laodelphax striatellus.</title>
        <authorList>
            <person name="Zhu J."/>
            <person name="Jiang F."/>
            <person name="Wang X."/>
            <person name="Yang P."/>
            <person name="Bao Y."/>
            <person name="Zhao W."/>
            <person name="Wang W."/>
            <person name="Lu H."/>
            <person name="Wang Q."/>
            <person name="Cui N."/>
            <person name="Li J."/>
            <person name="Chen X."/>
            <person name="Luo L."/>
            <person name="Yu J."/>
            <person name="Kang L."/>
            <person name="Cui F."/>
        </authorList>
    </citation>
    <scope>NUCLEOTIDE SEQUENCE [LARGE SCALE GENOMIC DNA]</scope>
    <source>
        <strain evidence="8">Lst14</strain>
    </source>
</reference>
<keyword evidence="2 5" id="KW-0812">Transmembrane</keyword>
<feature type="transmembrane region" description="Helical" evidence="6">
    <location>
        <begin position="110"/>
        <end position="137"/>
    </location>
</feature>
<keyword evidence="4 5" id="KW-0472">Membrane</keyword>
<dbReference type="PROSITE" id="PS51225">
    <property type="entry name" value="MARVEL"/>
    <property type="match status" value="1"/>
</dbReference>
<dbReference type="EMBL" id="QKKF02026142">
    <property type="protein sequence ID" value="RZF36572.1"/>
    <property type="molecule type" value="Genomic_DNA"/>
</dbReference>
<gene>
    <name evidence="8" type="ORF">LSTR_LSTR010683</name>
</gene>
<evidence type="ECO:0000256" key="1">
    <source>
        <dbReference type="ARBA" id="ARBA00004141"/>
    </source>
</evidence>
<feature type="transmembrane region" description="Helical" evidence="6">
    <location>
        <begin position="157"/>
        <end position="176"/>
    </location>
</feature>
<organism evidence="8 9">
    <name type="scientific">Laodelphax striatellus</name>
    <name type="common">Small brown planthopper</name>
    <name type="synonym">Delphax striatella</name>
    <dbReference type="NCBI Taxonomy" id="195883"/>
    <lineage>
        <taxon>Eukaryota</taxon>
        <taxon>Metazoa</taxon>
        <taxon>Ecdysozoa</taxon>
        <taxon>Arthropoda</taxon>
        <taxon>Hexapoda</taxon>
        <taxon>Insecta</taxon>
        <taxon>Pterygota</taxon>
        <taxon>Neoptera</taxon>
        <taxon>Paraneoptera</taxon>
        <taxon>Hemiptera</taxon>
        <taxon>Auchenorrhyncha</taxon>
        <taxon>Fulgoroidea</taxon>
        <taxon>Delphacidae</taxon>
        <taxon>Criomorphinae</taxon>
        <taxon>Laodelphax</taxon>
    </lineage>
</organism>
<sequence>MLPIRGLGQPVRDIVRSGEQAASLLTACCPSFLNTQFLSTVPGILKLLQMFVGGACQALLVSYGMGFAQLLGPSYVSLLTTASASAATVTLLLLCYVISNNTFHLIRSSLFELLFNISAATSYCSSSIFLFFAVKLYVYPLYVLTLGIVDYPAMKTAYLMGFSLSVFHAVDAYYSFKQYRGI</sequence>
<dbReference type="InterPro" id="IPR008253">
    <property type="entry name" value="Marvel"/>
</dbReference>
<accession>A0A482WTH4</accession>
<dbReference type="FunCoup" id="A0A482WTH4">
    <property type="interactions" value="17"/>
</dbReference>
<keyword evidence="9" id="KW-1185">Reference proteome</keyword>
<protein>
    <recommendedName>
        <fullName evidence="7">MARVEL domain-containing protein</fullName>
    </recommendedName>
</protein>
<evidence type="ECO:0000256" key="5">
    <source>
        <dbReference type="PROSITE-ProRule" id="PRU00581"/>
    </source>
</evidence>
<evidence type="ECO:0000256" key="4">
    <source>
        <dbReference type="ARBA" id="ARBA00023136"/>
    </source>
</evidence>
<dbReference type="AlphaFoldDB" id="A0A482WTH4"/>
<evidence type="ECO:0000313" key="9">
    <source>
        <dbReference type="Proteomes" id="UP000291343"/>
    </source>
</evidence>
<feature type="transmembrane region" description="Helical" evidence="6">
    <location>
        <begin position="47"/>
        <end position="68"/>
    </location>
</feature>
<proteinExistence type="predicted"/>
<feature type="transmembrane region" description="Helical" evidence="6">
    <location>
        <begin position="74"/>
        <end position="98"/>
    </location>
</feature>
<dbReference type="InParanoid" id="A0A482WTH4"/>
<name>A0A482WTH4_LAOST</name>
<keyword evidence="3 6" id="KW-1133">Transmembrane helix</keyword>
<evidence type="ECO:0000256" key="6">
    <source>
        <dbReference type="SAM" id="Phobius"/>
    </source>
</evidence>
<evidence type="ECO:0000256" key="2">
    <source>
        <dbReference type="ARBA" id="ARBA00022692"/>
    </source>
</evidence>
<evidence type="ECO:0000313" key="8">
    <source>
        <dbReference type="EMBL" id="RZF36572.1"/>
    </source>
</evidence>
<feature type="domain" description="MARVEL" evidence="7">
    <location>
        <begin position="37"/>
        <end position="180"/>
    </location>
</feature>
<dbReference type="OrthoDB" id="10044855at2759"/>
<dbReference type="GO" id="GO:0016020">
    <property type="term" value="C:membrane"/>
    <property type="evidence" value="ECO:0007669"/>
    <property type="project" value="UniProtKB-SubCell"/>
</dbReference>
<comment type="subcellular location">
    <subcellularLocation>
        <location evidence="1">Membrane</location>
        <topology evidence="1">Multi-pass membrane protein</topology>
    </subcellularLocation>
</comment>